<name>A0A7E4W808_PANRE</name>
<evidence type="ECO:0000313" key="1">
    <source>
        <dbReference type="Proteomes" id="UP000492821"/>
    </source>
</evidence>
<dbReference type="AlphaFoldDB" id="A0A7E4W808"/>
<reference evidence="1" key="1">
    <citation type="journal article" date="2013" name="Genetics">
        <title>The draft genome and transcriptome of Panagrellus redivivus are shaped by the harsh demands of a free-living lifestyle.</title>
        <authorList>
            <person name="Srinivasan J."/>
            <person name="Dillman A.R."/>
            <person name="Macchietto M.G."/>
            <person name="Heikkinen L."/>
            <person name="Lakso M."/>
            <person name="Fracchia K.M."/>
            <person name="Antoshechkin I."/>
            <person name="Mortazavi A."/>
            <person name="Wong G."/>
            <person name="Sternberg P.W."/>
        </authorList>
    </citation>
    <scope>NUCLEOTIDE SEQUENCE [LARGE SCALE GENOMIC DNA]</scope>
    <source>
        <strain evidence="1">MT8872</strain>
    </source>
</reference>
<organism evidence="1 2">
    <name type="scientific">Panagrellus redivivus</name>
    <name type="common">Microworm</name>
    <dbReference type="NCBI Taxonomy" id="6233"/>
    <lineage>
        <taxon>Eukaryota</taxon>
        <taxon>Metazoa</taxon>
        <taxon>Ecdysozoa</taxon>
        <taxon>Nematoda</taxon>
        <taxon>Chromadorea</taxon>
        <taxon>Rhabditida</taxon>
        <taxon>Tylenchina</taxon>
        <taxon>Panagrolaimomorpha</taxon>
        <taxon>Panagrolaimoidea</taxon>
        <taxon>Panagrolaimidae</taxon>
        <taxon>Panagrellus</taxon>
    </lineage>
</organism>
<dbReference type="WBParaSite" id="Pan_g8439.t1">
    <property type="protein sequence ID" value="Pan_g8439.t1"/>
    <property type="gene ID" value="Pan_g8439"/>
</dbReference>
<reference evidence="2" key="2">
    <citation type="submission" date="2020-10" db="UniProtKB">
        <authorList>
            <consortium name="WormBaseParasite"/>
        </authorList>
    </citation>
    <scope>IDENTIFICATION</scope>
</reference>
<dbReference type="Proteomes" id="UP000492821">
    <property type="component" value="Unassembled WGS sequence"/>
</dbReference>
<sequence>MDALPKLRNYAIHTTTTLSWTSASYRIAYSKKQYLILSGRQFCFAQVSQGHPRVNTEMKLLRGCKD</sequence>
<protein>
    <submittedName>
        <fullName evidence="2">GRAM domain-containing protein</fullName>
    </submittedName>
</protein>
<proteinExistence type="predicted"/>
<evidence type="ECO:0000313" key="2">
    <source>
        <dbReference type="WBParaSite" id="Pan_g8439.t1"/>
    </source>
</evidence>
<accession>A0A7E4W808</accession>
<keyword evidence="1" id="KW-1185">Reference proteome</keyword>